<organism evidence="1">
    <name type="scientific">Orpheovirus IHUMI-LCC2</name>
    <dbReference type="NCBI Taxonomy" id="2023057"/>
    <lineage>
        <taxon>Viruses</taxon>
        <taxon>Varidnaviria</taxon>
        <taxon>Bamfordvirae</taxon>
        <taxon>Nucleocytoviricota</taxon>
        <taxon>Megaviricetes</taxon>
        <taxon>Pimascovirales</taxon>
        <taxon>Ocovirineae</taxon>
        <taxon>Orpheoviridae</taxon>
        <taxon>Alphaorpheovirus</taxon>
        <taxon>Alphaorpheovirus massiliense</taxon>
    </lineage>
</organism>
<dbReference type="Proteomes" id="UP000236316">
    <property type="component" value="Segment"/>
</dbReference>
<dbReference type="GeneID" id="35382317"/>
<reference evidence="1" key="1">
    <citation type="submission" date="2017-08" db="EMBL/GenBank/DDBJ databases">
        <authorList>
            <consortium name="Urmite Genomes"/>
        </authorList>
    </citation>
    <scope>NUCLEOTIDE SEQUENCE [LARGE SCALE GENOMIC DNA]</scope>
    <source>
        <strain evidence="1">IHUMI-LCC2</strain>
    </source>
</reference>
<proteinExistence type="predicted"/>
<evidence type="ECO:0000313" key="2">
    <source>
        <dbReference type="Proteomes" id="UP000236316"/>
    </source>
</evidence>
<evidence type="ECO:0000313" key="1">
    <source>
        <dbReference type="EMBL" id="SNW62424.1"/>
    </source>
</evidence>
<dbReference type="EMBL" id="LT906555">
    <property type="protein sequence ID" value="SNW62424.1"/>
    <property type="molecule type" value="Genomic_DNA"/>
</dbReference>
<accession>A0A2I2L4G8</accession>
<protein>
    <submittedName>
        <fullName evidence="1">Uncharacterized protein</fullName>
    </submittedName>
</protein>
<name>A0A2I2L4G8_9VIRU</name>
<keyword evidence="2" id="KW-1185">Reference proteome</keyword>
<dbReference type="KEGG" id="vg:35382317"/>
<dbReference type="RefSeq" id="YP_009448726.1">
    <property type="nucleotide sequence ID" value="NC_036594.1"/>
</dbReference>
<sequence length="337" mass="40608">MSIYNIINDKEEVIINLLESDYNILWERIPIFRLTDIQSRISDIYCGNKEFTHLGILLLLNVIKIMQCNISKEDVYYMLKLVDGLCVELHEKERRKIKRLAYKYDLQDACPSLFYKVELMRIPKIRLNRMANLRFYNMVSHIYYYKHKIFYVYDGNSIYYFDINEDKDYKLVEYNEIVTFVRYYIINNKLYLVIVPNYEYSWYKFENNILSKVSSKSMKWMNKFLLRVPKNMIIYQGPFPAIINNNIVPKFEECNDEELKEWEGKEISIVLYDKLNLINAGRMKILNNRGDIILDDEKSPSIDDNIYTMYVDQIILRRALCSNNDIEYSHLIVYTYV</sequence>
<gene>
    <name evidence="1" type="ORF">ORPV_520</name>
</gene>